<dbReference type="Proteomes" id="UP001596550">
    <property type="component" value="Unassembled WGS sequence"/>
</dbReference>
<gene>
    <name evidence="3" type="ORF">ACFQO9_11380</name>
</gene>
<reference evidence="4" key="1">
    <citation type="journal article" date="2019" name="Int. J. Syst. Evol. Microbiol.">
        <title>The Global Catalogue of Microorganisms (GCM) 10K type strain sequencing project: providing services to taxonomists for standard genome sequencing and annotation.</title>
        <authorList>
            <consortium name="The Broad Institute Genomics Platform"/>
            <consortium name="The Broad Institute Genome Sequencing Center for Infectious Disease"/>
            <person name="Wu L."/>
            <person name="Ma J."/>
        </authorList>
    </citation>
    <scope>NUCLEOTIDE SEQUENCE [LARGE SCALE GENOMIC DNA]</scope>
    <source>
        <strain evidence="4">CCUG 54781</strain>
    </source>
</reference>
<evidence type="ECO:0000256" key="2">
    <source>
        <dbReference type="SAM" id="Phobius"/>
    </source>
</evidence>
<dbReference type="EMBL" id="JBHTCR010000004">
    <property type="protein sequence ID" value="MFC7347319.1"/>
    <property type="molecule type" value="Genomic_DNA"/>
</dbReference>
<keyword evidence="2" id="KW-0472">Membrane</keyword>
<evidence type="ECO:0000256" key="1">
    <source>
        <dbReference type="SAM" id="MobiDB-lite"/>
    </source>
</evidence>
<keyword evidence="2" id="KW-1133">Transmembrane helix</keyword>
<protein>
    <recommendedName>
        <fullName evidence="5">Lipoprotein</fullName>
    </recommendedName>
</protein>
<evidence type="ECO:0000313" key="4">
    <source>
        <dbReference type="Proteomes" id="UP001596550"/>
    </source>
</evidence>
<keyword evidence="2" id="KW-0812">Transmembrane</keyword>
<comment type="caution">
    <text evidence="3">The sequence shown here is derived from an EMBL/GenBank/DDBJ whole genome shotgun (WGS) entry which is preliminary data.</text>
</comment>
<accession>A0ABW2LZL0</accession>
<dbReference type="RefSeq" id="WP_378178622.1">
    <property type="nucleotide sequence ID" value="NZ_JBHTCR010000004.1"/>
</dbReference>
<keyword evidence="4" id="KW-1185">Reference proteome</keyword>
<evidence type="ECO:0000313" key="3">
    <source>
        <dbReference type="EMBL" id="MFC7347319.1"/>
    </source>
</evidence>
<feature type="region of interest" description="Disordered" evidence="1">
    <location>
        <begin position="47"/>
        <end position="67"/>
    </location>
</feature>
<proteinExistence type="predicted"/>
<feature type="transmembrane region" description="Helical" evidence="2">
    <location>
        <begin position="162"/>
        <end position="185"/>
    </location>
</feature>
<evidence type="ECO:0008006" key="5">
    <source>
        <dbReference type="Google" id="ProtNLM"/>
    </source>
</evidence>
<dbReference type="PROSITE" id="PS51257">
    <property type="entry name" value="PROKAR_LIPOPROTEIN"/>
    <property type="match status" value="1"/>
</dbReference>
<name>A0ABW2LZL0_9FLAO</name>
<sequence length="190" mass="21394">MKVVLIILSFCLILGCKTKRVSKIKTSEIITEQAVITKKLENKIEKVEQKQDEKKTSVSEQKKENQTEIEIKGKAEVNKPIELYNIENGDTLQSIKVTGNADVYIRSKNSKSDQLKKESTSSETSNKIEELAKKIVNEDILKKTGKEINQSAKESVTRTGTFWSFGLIGGLGAFALLLVAAFIYFKKYRK</sequence>
<organism evidence="3 4">
    <name type="scientific">Chryseobacterium zhengzhouense</name>
    <dbReference type="NCBI Taxonomy" id="1636086"/>
    <lineage>
        <taxon>Bacteria</taxon>
        <taxon>Pseudomonadati</taxon>
        <taxon>Bacteroidota</taxon>
        <taxon>Flavobacteriia</taxon>
        <taxon>Flavobacteriales</taxon>
        <taxon>Weeksellaceae</taxon>
        <taxon>Chryseobacterium group</taxon>
        <taxon>Chryseobacterium</taxon>
    </lineage>
</organism>